<organism evidence="1">
    <name type="scientific">marine sediment metagenome</name>
    <dbReference type="NCBI Taxonomy" id="412755"/>
    <lineage>
        <taxon>unclassified sequences</taxon>
        <taxon>metagenomes</taxon>
        <taxon>ecological metagenomes</taxon>
    </lineage>
</organism>
<protein>
    <submittedName>
        <fullName evidence="1">Uncharacterized protein</fullName>
    </submittedName>
</protein>
<dbReference type="AlphaFoldDB" id="A0A0F8XMP9"/>
<evidence type="ECO:0000313" key="1">
    <source>
        <dbReference type="EMBL" id="KKK62420.1"/>
    </source>
</evidence>
<proteinExistence type="predicted"/>
<gene>
    <name evidence="1" type="ORF">LCGC14_3004510</name>
</gene>
<dbReference type="EMBL" id="LAZR01062000">
    <property type="protein sequence ID" value="KKK62420.1"/>
    <property type="molecule type" value="Genomic_DNA"/>
</dbReference>
<reference evidence="1" key="1">
    <citation type="journal article" date="2015" name="Nature">
        <title>Complex archaea that bridge the gap between prokaryotes and eukaryotes.</title>
        <authorList>
            <person name="Spang A."/>
            <person name="Saw J.H."/>
            <person name="Jorgensen S.L."/>
            <person name="Zaremba-Niedzwiedzka K."/>
            <person name="Martijn J."/>
            <person name="Lind A.E."/>
            <person name="van Eijk R."/>
            <person name="Schleper C."/>
            <person name="Guy L."/>
            <person name="Ettema T.J."/>
        </authorList>
    </citation>
    <scope>NUCLEOTIDE SEQUENCE</scope>
</reference>
<comment type="caution">
    <text evidence="1">The sequence shown here is derived from an EMBL/GenBank/DDBJ whole genome shotgun (WGS) entry which is preliminary data.</text>
</comment>
<feature type="non-terminal residue" evidence="1">
    <location>
        <position position="1"/>
    </location>
</feature>
<name>A0A0F8XMP9_9ZZZZ</name>
<accession>A0A0F8XMP9</accession>
<sequence length="267" mass="32373">PDTDVRKIWDEEIRRVLSVDRKEALAQLYWELRANVDRSPRLMDFFANPEIHDPYKLLQAFGGWLRAKEYVGDLSEQEKELIGTPGEAFLLHIEMQLNQVCSYKMVVLTCLLKMDPKYASWTVPEIAEMFKQYYLYHREHLFDYKDMAKHEDPTAFPLTRVESKLRQMPLNYLSNTEDDFFIFDREKDFISLKPEVLPYWPQSYYRKHLSNTENDFFEADREKNLFSLKPEMLPYWPQSYYREMVSDRVTFTLKRYFYLKEQRSRNV</sequence>